<dbReference type="EMBL" id="JAWDKC010000001">
    <property type="protein sequence ID" value="MDV0444487.1"/>
    <property type="molecule type" value="Genomic_DNA"/>
</dbReference>
<reference evidence="3 4" key="1">
    <citation type="submission" date="2023-06" db="EMBL/GenBank/DDBJ databases">
        <title>Genome sequence of Methanimicrococcus sp. At1.</title>
        <authorList>
            <person name="Protasov E."/>
            <person name="Platt K."/>
            <person name="Poehlein A."/>
            <person name="Daniel R."/>
            <person name="Brune A."/>
        </authorList>
    </citation>
    <scope>NUCLEOTIDE SEQUENCE [LARGE SCALE GENOMIC DNA]</scope>
    <source>
        <strain evidence="3 4">At1</strain>
    </source>
</reference>
<dbReference type="Proteomes" id="UP001272052">
    <property type="component" value="Unassembled WGS sequence"/>
</dbReference>
<proteinExistence type="predicted"/>
<feature type="transmembrane region" description="Helical" evidence="2">
    <location>
        <begin position="6"/>
        <end position="25"/>
    </location>
</feature>
<organism evidence="3 4">
    <name type="scientific">Methanimicrococcus hacksteinii</name>
    <dbReference type="NCBI Taxonomy" id="3028293"/>
    <lineage>
        <taxon>Archaea</taxon>
        <taxon>Methanobacteriati</taxon>
        <taxon>Methanobacteriota</taxon>
        <taxon>Stenosarchaea group</taxon>
        <taxon>Methanomicrobia</taxon>
        <taxon>Methanosarcinales</taxon>
        <taxon>Methanosarcinaceae</taxon>
        <taxon>Methanimicrococcus</taxon>
    </lineage>
</organism>
<evidence type="ECO:0000256" key="1">
    <source>
        <dbReference type="SAM" id="MobiDB-lite"/>
    </source>
</evidence>
<evidence type="ECO:0000256" key="2">
    <source>
        <dbReference type="SAM" id="Phobius"/>
    </source>
</evidence>
<keyword evidence="2" id="KW-0472">Membrane</keyword>
<accession>A0ABU3VM48</accession>
<evidence type="ECO:0000313" key="3">
    <source>
        <dbReference type="EMBL" id="MDV0444487.1"/>
    </source>
</evidence>
<gene>
    <name evidence="3" type="ORF">MmiAt1_00130</name>
</gene>
<keyword evidence="2" id="KW-0812">Transmembrane</keyword>
<sequence>MAEIASLLPQLLVYALLLFAAYLLFRQIRKLLRGETGCTGCSSGGGCSKSSGSCCGGTEHPKDELKTVEIKKK</sequence>
<feature type="compositionally biased region" description="Low complexity" evidence="1">
    <location>
        <begin position="48"/>
        <end position="58"/>
    </location>
</feature>
<name>A0ABU3VM48_9EURY</name>
<evidence type="ECO:0008006" key="5">
    <source>
        <dbReference type="Google" id="ProtNLM"/>
    </source>
</evidence>
<keyword evidence="4" id="KW-1185">Reference proteome</keyword>
<dbReference type="RefSeq" id="WP_318784877.1">
    <property type="nucleotide sequence ID" value="NZ_JAWDKC010000001.1"/>
</dbReference>
<protein>
    <recommendedName>
        <fullName evidence="5">FeoB-associated Cys-rich membrane protein</fullName>
    </recommendedName>
</protein>
<feature type="region of interest" description="Disordered" evidence="1">
    <location>
        <begin position="42"/>
        <end position="61"/>
    </location>
</feature>
<comment type="caution">
    <text evidence="3">The sequence shown here is derived from an EMBL/GenBank/DDBJ whole genome shotgun (WGS) entry which is preliminary data.</text>
</comment>
<evidence type="ECO:0000313" key="4">
    <source>
        <dbReference type="Proteomes" id="UP001272052"/>
    </source>
</evidence>
<keyword evidence="2" id="KW-1133">Transmembrane helix</keyword>